<evidence type="ECO:0000256" key="8">
    <source>
        <dbReference type="ARBA" id="ARBA00022598"/>
    </source>
</evidence>
<dbReference type="Gene3D" id="3.40.1190.10">
    <property type="entry name" value="Mur-like, catalytic domain"/>
    <property type="match status" value="1"/>
</dbReference>
<dbReference type="FunFam" id="3.40.1190.10:FF:000011">
    <property type="entry name" value="Folylpolyglutamate synthase/dihydrofolate synthase"/>
    <property type="match status" value="1"/>
</dbReference>
<comment type="pathway">
    <text evidence="3">Cofactor biosynthesis; tetrahydrofolate biosynthesis; 7,8-dihydrofolate from 2-amino-4-hydroxy-6-hydroxymethyl-7,8-dihydropteridine diphosphate and 4-aminobenzoate: step 1/2.</text>
</comment>
<dbReference type="PROSITE" id="PS00792">
    <property type="entry name" value="DHPS_1"/>
    <property type="match status" value="1"/>
</dbReference>
<dbReference type="Pfam" id="PF00809">
    <property type="entry name" value="Pterin_bind"/>
    <property type="match status" value="1"/>
</dbReference>
<comment type="function">
    <text evidence="17">Can complement an H.volcanii mutant strain that is thymidine auxotroph because it lacks the two dihydrofolate reductase genes encoded by hdrA and hdrB.</text>
</comment>
<keyword evidence="10" id="KW-0479">Metal-binding</keyword>
<dbReference type="EC" id="2.5.1.15" evidence="6"/>
<evidence type="ECO:0000256" key="16">
    <source>
        <dbReference type="ARBA" id="ARBA00047493"/>
    </source>
</evidence>
<comment type="cofactor">
    <cofactor evidence="2">
        <name>Mg(2+)</name>
        <dbReference type="ChEBI" id="CHEBI:18420"/>
    </cofactor>
</comment>
<dbReference type="InterPro" id="IPR045031">
    <property type="entry name" value="DHP_synth-like"/>
</dbReference>
<keyword evidence="11" id="KW-0547">Nucleotide-binding</keyword>
<dbReference type="SUPFAM" id="SSF51717">
    <property type="entry name" value="Dihydropteroate synthetase-like"/>
    <property type="match status" value="1"/>
</dbReference>
<name>A0A1H8V9Z8_9EURY</name>
<evidence type="ECO:0000256" key="13">
    <source>
        <dbReference type="ARBA" id="ARBA00022842"/>
    </source>
</evidence>
<dbReference type="InterPro" id="IPR000489">
    <property type="entry name" value="Pterin-binding_dom"/>
</dbReference>
<dbReference type="PROSITE" id="PS50972">
    <property type="entry name" value="PTERIN_BINDING"/>
    <property type="match status" value="1"/>
</dbReference>
<dbReference type="Gene3D" id="3.90.190.20">
    <property type="entry name" value="Mur ligase, C-terminal domain"/>
    <property type="match status" value="1"/>
</dbReference>
<proteinExistence type="inferred from homology"/>
<dbReference type="InterPro" id="IPR011005">
    <property type="entry name" value="Dihydropteroate_synth-like_sf"/>
</dbReference>
<evidence type="ECO:0000256" key="12">
    <source>
        <dbReference type="ARBA" id="ARBA00022840"/>
    </source>
</evidence>
<dbReference type="InterPro" id="IPR036615">
    <property type="entry name" value="Mur_ligase_C_dom_sf"/>
</dbReference>
<dbReference type="PANTHER" id="PTHR20941">
    <property type="entry name" value="FOLATE SYNTHESIS PROTEINS"/>
    <property type="match status" value="1"/>
</dbReference>
<dbReference type="InterPro" id="IPR036565">
    <property type="entry name" value="Mur-like_cat_sf"/>
</dbReference>
<dbReference type="EMBL" id="FODV01000015">
    <property type="protein sequence ID" value="SEP12087.1"/>
    <property type="molecule type" value="Genomic_DNA"/>
</dbReference>
<keyword evidence="13" id="KW-0460">Magnesium</keyword>
<keyword evidence="15" id="KW-0511">Multifunctional enzyme</keyword>
<comment type="catalytic activity">
    <reaction evidence="16">
        <text>(6S)-5,6,7,8-tetrahydrofolyl-(gamma-L-Glu)(n) + L-glutamate + ATP = (6S)-5,6,7,8-tetrahydrofolyl-(gamma-L-Glu)(n+1) + ADP + phosphate + H(+)</text>
        <dbReference type="Rhea" id="RHEA:10580"/>
        <dbReference type="Rhea" id="RHEA-COMP:14738"/>
        <dbReference type="Rhea" id="RHEA-COMP:14740"/>
        <dbReference type="ChEBI" id="CHEBI:15378"/>
        <dbReference type="ChEBI" id="CHEBI:29985"/>
        <dbReference type="ChEBI" id="CHEBI:30616"/>
        <dbReference type="ChEBI" id="CHEBI:43474"/>
        <dbReference type="ChEBI" id="CHEBI:141005"/>
        <dbReference type="ChEBI" id="CHEBI:456216"/>
        <dbReference type="EC" id="6.3.2.17"/>
    </reaction>
</comment>
<evidence type="ECO:0000256" key="7">
    <source>
        <dbReference type="ARBA" id="ARBA00013025"/>
    </source>
</evidence>
<evidence type="ECO:0000256" key="3">
    <source>
        <dbReference type="ARBA" id="ARBA00004763"/>
    </source>
</evidence>
<dbReference type="GO" id="GO:0046656">
    <property type="term" value="P:folic acid biosynthetic process"/>
    <property type="evidence" value="ECO:0007669"/>
    <property type="project" value="UniProtKB-KW"/>
</dbReference>
<dbReference type="CDD" id="cd00739">
    <property type="entry name" value="DHPS"/>
    <property type="match status" value="1"/>
</dbReference>
<evidence type="ECO:0000256" key="2">
    <source>
        <dbReference type="ARBA" id="ARBA00001946"/>
    </source>
</evidence>
<evidence type="ECO:0000256" key="6">
    <source>
        <dbReference type="ARBA" id="ARBA00012458"/>
    </source>
</evidence>
<feature type="domain" description="Pterin-binding" evidence="20">
    <location>
        <begin position="539"/>
        <end position="789"/>
    </location>
</feature>
<dbReference type="Proteomes" id="UP000199126">
    <property type="component" value="Unassembled WGS sequence"/>
</dbReference>
<dbReference type="PROSITE" id="PS00793">
    <property type="entry name" value="DHPS_2"/>
    <property type="match status" value="1"/>
</dbReference>
<dbReference type="RefSeq" id="WP_089826972.1">
    <property type="nucleotide sequence ID" value="NZ_FODV01000015.1"/>
</dbReference>
<comment type="similarity">
    <text evidence="18">In the N-terminal section; belongs to the folylpolyglutamate synthase family.</text>
</comment>
<dbReference type="InterPro" id="IPR001645">
    <property type="entry name" value="Folylpolyglutamate_synth"/>
</dbReference>
<dbReference type="SUPFAM" id="SSF53244">
    <property type="entry name" value="MurD-like peptide ligases, peptide-binding domain"/>
    <property type="match status" value="1"/>
</dbReference>
<keyword evidence="8" id="KW-0436">Ligase</keyword>
<keyword evidence="12" id="KW-0067">ATP-binding</keyword>
<sequence>MDYHESIAYLESLQRRRPKLGTETTATMLSHLGCPHARIDCVQIAGSNGKGSTARMLESILQGAEVKVGIFTSPSLNNLREQIRVNGQKIPKEHIQSFVNEIAPCIEGLRANDDAPTYFEVLTALSIYHFGLEEVDVAILEVGIGGRYDATSAVDPVASAVTSVSLEHTELLGETVEEIARDKAQVAPSETPLVTGADGAALTAIREETEVITVGDESKDIQACEHGMVSTVENSVSITAPNWEIETNLPLLGDHQATNAGIAATLARQLVAADEDIIESRLRSVHWPGRFEIISTDPLTVLDGSHNPAACAELTNLLDRFEFDNLYVVFGAMEDKDHRKMADKLPSADTVYLSQPNVDRAESSETLASIFDGHANTLKQIDSVLEATERALSAANKNDCVLVTGSLYVVAEARDRWTRLLIPKEAKNPPAVQSSGTSTDNQLIANSTRHQTVKTQLREAQATYIIDHLESIGGTGLITNTDTSDKRVSTVLSGTASQFHTLIDRIDSSYLGLSQFSNQLQTSLTPADPTAEYSQANETLLMGILNVTPDSFYDGGEYTDVEEAIQQARSMIEAGVDIIDVGGESTRPGADPVSAVEEIERIVPVIKQISDLGVPISVDTQKALVADAALEAGADLINDVSGLGDPEMRFVVAEHDASLVIMHSLETPVSPEQDATYDDVVEDVIQNLSQKILLAEQAGIHRNQIIVDPGLGFGKNAAECFELIDRLEELHALGCPVMVGHSRKSMFEHVGCQNGERLSPTLAVTTMAAERSADIVRVHDVPENRAIIQTIKETRAHRGEELTRTSSITGDTL</sequence>
<evidence type="ECO:0000256" key="9">
    <source>
        <dbReference type="ARBA" id="ARBA00022679"/>
    </source>
</evidence>
<dbReference type="Pfam" id="PF02875">
    <property type="entry name" value="Mur_ligase_C"/>
    <property type="match status" value="1"/>
</dbReference>
<dbReference type="AlphaFoldDB" id="A0A1H8V9Z8"/>
<dbReference type="EC" id="6.3.2.17" evidence="7"/>
<dbReference type="GO" id="GO:0004326">
    <property type="term" value="F:tetrahydrofolylpolyglutamate synthase activity"/>
    <property type="evidence" value="ECO:0007669"/>
    <property type="project" value="UniProtKB-EC"/>
</dbReference>
<dbReference type="SUPFAM" id="SSF53623">
    <property type="entry name" value="MurD-like peptide ligases, catalytic domain"/>
    <property type="match status" value="1"/>
</dbReference>
<evidence type="ECO:0000313" key="22">
    <source>
        <dbReference type="Proteomes" id="UP000199126"/>
    </source>
</evidence>
<comment type="catalytic activity">
    <reaction evidence="1">
        <text>(7,8-dihydropterin-6-yl)methyl diphosphate + 4-aminobenzoate = 7,8-dihydropteroate + diphosphate</text>
        <dbReference type="Rhea" id="RHEA:19949"/>
        <dbReference type="ChEBI" id="CHEBI:17836"/>
        <dbReference type="ChEBI" id="CHEBI:17839"/>
        <dbReference type="ChEBI" id="CHEBI:33019"/>
        <dbReference type="ChEBI" id="CHEBI:72950"/>
        <dbReference type="EC" id="2.5.1.15"/>
    </reaction>
</comment>
<evidence type="ECO:0000313" key="21">
    <source>
        <dbReference type="EMBL" id="SEP12087.1"/>
    </source>
</evidence>
<evidence type="ECO:0000256" key="17">
    <source>
        <dbReference type="ARBA" id="ARBA00057011"/>
    </source>
</evidence>
<evidence type="ECO:0000256" key="4">
    <source>
        <dbReference type="ARBA" id="ARBA00005150"/>
    </source>
</evidence>
<dbReference type="PANTHER" id="PTHR20941:SF1">
    <property type="entry name" value="FOLIC ACID SYNTHESIS PROTEIN FOL1"/>
    <property type="match status" value="1"/>
</dbReference>
<accession>A0A1H8V9Z8</accession>
<evidence type="ECO:0000256" key="15">
    <source>
        <dbReference type="ARBA" id="ARBA00023268"/>
    </source>
</evidence>
<protein>
    <recommendedName>
        <fullName evidence="19">Probable bifunctional folylpolyglutamate synthase/dihydropteroate synthase</fullName>
        <ecNumber evidence="6">2.5.1.15</ecNumber>
        <ecNumber evidence="7">6.3.2.17</ecNumber>
    </recommendedName>
</protein>
<keyword evidence="9" id="KW-0808">Transferase</keyword>
<dbReference type="InterPro" id="IPR013221">
    <property type="entry name" value="Mur_ligase_cen"/>
</dbReference>
<keyword evidence="22" id="KW-1185">Reference proteome</keyword>
<dbReference type="Pfam" id="PF08245">
    <property type="entry name" value="Mur_ligase_M"/>
    <property type="match status" value="1"/>
</dbReference>
<dbReference type="GO" id="GO:0004156">
    <property type="term" value="F:dihydropteroate synthase activity"/>
    <property type="evidence" value="ECO:0007669"/>
    <property type="project" value="UniProtKB-EC"/>
</dbReference>
<keyword evidence="14" id="KW-0289">Folate biosynthesis</keyword>
<evidence type="ECO:0000256" key="1">
    <source>
        <dbReference type="ARBA" id="ARBA00000012"/>
    </source>
</evidence>
<dbReference type="OrthoDB" id="75177at2157"/>
<evidence type="ECO:0000256" key="10">
    <source>
        <dbReference type="ARBA" id="ARBA00022723"/>
    </source>
</evidence>
<comment type="similarity">
    <text evidence="5">In the C-terminal section; belongs to the DHPS family.</text>
</comment>
<evidence type="ECO:0000256" key="14">
    <source>
        <dbReference type="ARBA" id="ARBA00022909"/>
    </source>
</evidence>
<evidence type="ECO:0000256" key="18">
    <source>
        <dbReference type="ARBA" id="ARBA00060901"/>
    </source>
</evidence>
<evidence type="ECO:0000256" key="5">
    <source>
        <dbReference type="ARBA" id="ARBA00009951"/>
    </source>
</evidence>
<dbReference type="NCBIfam" id="TIGR01499">
    <property type="entry name" value="folC"/>
    <property type="match status" value="1"/>
</dbReference>
<evidence type="ECO:0000256" key="11">
    <source>
        <dbReference type="ARBA" id="ARBA00022741"/>
    </source>
</evidence>
<comment type="pathway">
    <text evidence="4">Cofactor biosynthesis; tetrahydrofolylpolyglutamate biosynthesis.</text>
</comment>
<dbReference type="InterPro" id="IPR006390">
    <property type="entry name" value="DHP_synth_dom"/>
</dbReference>
<evidence type="ECO:0000256" key="19">
    <source>
        <dbReference type="ARBA" id="ARBA00068433"/>
    </source>
</evidence>
<gene>
    <name evidence="21" type="ORF">SAMN04487948_11515</name>
</gene>
<reference evidence="22" key="1">
    <citation type="submission" date="2016-10" db="EMBL/GenBank/DDBJ databases">
        <authorList>
            <person name="Varghese N."/>
            <person name="Submissions S."/>
        </authorList>
    </citation>
    <scope>NUCLEOTIDE SEQUENCE [LARGE SCALE GENOMIC DNA]</scope>
    <source>
        <strain evidence="22">CGMCC 1.10121</strain>
    </source>
</reference>
<dbReference type="Gene3D" id="3.20.20.20">
    <property type="entry name" value="Dihydropteroate synthase-like"/>
    <property type="match status" value="1"/>
</dbReference>
<dbReference type="NCBIfam" id="TIGR01496">
    <property type="entry name" value="DHPS"/>
    <property type="match status" value="1"/>
</dbReference>
<dbReference type="GO" id="GO:0005524">
    <property type="term" value="F:ATP binding"/>
    <property type="evidence" value="ECO:0007669"/>
    <property type="project" value="UniProtKB-KW"/>
</dbReference>
<dbReference type="GO" id="GO:0046654">
    <property type="term" value="P:tetrahydrofolate biosynthetic process"/>
    <property type="evidence" value="ECO:0007669"/>
    <property type="project" value="TreeGrafter"/>
</dbReference>
<dbReference type="InterPro" id="IPR004101">
    <property type="entry name" value="Mur_ligase_C"/>
</dbReference>
<dbReference type="GO" id="GO:0046872">
    <property type="term" value="F:metal ion binding"/>
    <property type="evidence" value="ECO:0007669"/>
    <property type="project" value="UniProtKB-KW"/>
</dbReference>
<organism evidence="21 22">
    <name type="scientific">Halogranum amylolyticum</name>
    <dbReference type="NCBI Taxonomy" id="660520"/>
    <lineage>
        <taxon>Archaea</taxon>
        <taxon>Methanobacteriati</taxon>
        <taxon>Methanobacteriota</taxon>
        <taxon>Stenosarchaea group</taxon>
        <taxon>Halobacteria</taxon>
        <taxon>Halobacteriales</taxon>
        <taxon>Haloferacaceae</taxon>
    </lineage>
</organism>
<evidence type="ECO:0000259" key="20">
    <source>
        <dbReference type="PROSITE" id="PS50972"/>
    </source>
</evidence>